<evidence type="ECO:0000256" key="1">
    <source>
        <dbReference type="SAM" id="Phobius"/>
    </source>
</evidence>
<keyword evidence="3" id="KW-1185">Reference proteome</keyword>
<feature type="transmembrane region" description="Helical" evidence="1">
    <location>
        <begin position="76"/>
        <end position="98"/>
    </location>
</feature>
<keyword evidence="1" id="KW-0812">Transmembrane</keyword>
<dbReference type="Proteomes" id="UP001268864">
    <property type="component" value="Unassembled WGS sequence"/>
</dbReference>
<sequence>MSLVQLTLAALFATIAAGVAAVDASRRGRSWLTPAVAVGAVAFVASLGVVAADALLLSAYATLNGQPLVVSTPRELLGLTVAAVAAVSGAVCSGYGSLVRFRHAT</sequence>
<gene>
    <name evidence="2" type="ORF">NDI86_14730</name>
</gene>
<reference evidence="2 3" key="1">
    <citation type="submission" date="2022-06" db="EMBL/GenBank/DDBJ databases">
        <title>Halomicroarcula sp. a new haloarchaeum isolate from saline soil.</title>
        <authorList>
            <person name="Strakova D."/>
            <person name="Galisteo C."/>
            <person name="Sanchez-Porro C."/>
            <person name="Ventosa A."/>
        </authorList>
    </citation>
    <scope>NUCLEOTIDE SEQUENCE [LARGE SCALE GENOMIC DNA]</scope>
    <source>
        <strain evidence="2 3">S3CR25-11</strain>
    </source>
</reference>
<dbReference type="EMBL" id="JAMQOS010000005">
    <property type="protein sequence ID" value="MDS0283382.1"/>
    <property type="molecule type" value="Genomic_DNA"/>
</dbReference>
<organism evidence="2 3">
    <name type="scientific">Haloarcula onubensis</name>
    <dbReference type="NCBI Taxonomy" id="2950539"/>
    <lineage>
        <taxon>Archaea</taxon>
        <taxon>Methanobacteriati</taxon>
        <taxon>Methanobacteriota</taxon>
        <taxon>Stenosarchaea group</taxon>
        <taxon>Halobacteria</taxon>
        <taxon>Halobacteriales</taxon>
        <taxon>Haloarculaceae</taxon>
        <taxon>Haloarcula</taxon>
    </lineage>
</organism>
<feature type="transmembrane region" description="Helical" evidence="1">
    <location>
        <begin position="31"/>
        <end position="56"/>
    </location>
</feature>
<comment type="caution">
    <text evidence="2">The sequence shown here is derived from an EMBL/GenBank/DDBJ whole genome shotgun (WGS) entry which is preliminary data.</text>
</comment>
<evidence type="ECO:0000313" key="2">
    <source>
        <dbReference type="EMBL" id="MDS0283382.1"/>
    </source>
</evidence>
<keyword evidence="1" id="KW-0472">Membrane</keyword>
<name>A0ABU2FSX0_9EURY</name>
<accession>A0ABU2FSX0</accession>
<evidence type="ECO:0000313" key="3">
    <source>
        <dbReference type="Proteomes" id="UP001268864"/>
    </source>
</evidence>
<proteinExistence type="predicted"/>
<dbReference type="RefSeq" id="WP_310901215.1">
    <property type="nucleotide sequence ID" value="NZ_JAMQOS010000005.1"/>
</dbReference>
<protein>
    <submittedName>
        <fullName evidence="2">Uncharacterized protein</fullName>
    </submittedName>
</protein>
<keyword evidence="1" id="KW-1133">Transmembrane helix</keyword>